<dbReference type="InterPro" id="IPR013766">
    <property type="entry name" value="Thioredoxin_domain"/>
</dbReference>
<evidence type="ECO:0000313" key="3">
    <source>
        <dbReference type="Proteomes" id="UP001519294"/>
    </source>
</evidence>
<dbReference type="CDD" id="cd02947">
    <property type="entry name" value="TRX_family"/>
    <property type="match status" value="1"/>
</dbReference>
<sequence>MREFQHISSLAKIEQFISQNQLSFLFISQTNCSVCKGLLPQMKQLMSKYPKIQLGYIDASEVEAVAGRFSVFTAPVLLLFVDGKEYIREARIVHLQRLEEKIDKIYENLVG</sequence>
<keyword evidence="2" id="KW-0413">Isomerase</keyword>
<dbReference type="Proteomes" id="UP001519294">
    <property type="component" value="Unassembled WGS sequence"/>
</dbReference>
<name>A0ABS4S6S9_9BACI</name>
<feature type="domain" description="Thioredoxin" evidence="1">
    <location>
        <begin position="15"/>
        <end position="102"/>
    </location>
</feature>
<gene>
    <name evidence="2" type="ORF">J2Z81_001159</name>
</gene>
<accession>A0ABS4S6S9</accession>
<comment type="caution">
    <text evidence="2">The sequence shown here is derived from an EMBL/GenBank/DDBJ whole genome shotgun (WGS) entry which is preliminary data.</text>
</comment>
<dbReference type="Pfam" id="PF00085">
    <property type="entry name" value="Thioredoxin"/>
    <property type="match status" value="1"/>
</dbReference>
<protein>
    <submittedName>
        <fullName evidence="2">Thiol-disulfide isomerase/thioredoxin</fullName>
    </submittedName>
</protein>
<organism evidence="2 3">
    <name type="scientific">Virgibacillus alimentarius</name>
    <dbReference type="NCBI Taxonomy" id="698769"/>
    <lineage>
        <taxon>Bacteria</taxon>
        <taxon>Bacillati</taxon>
        <taxon>Bacillota</taxon>
        <taxon>Bacilli</taxon>
        <taxon>Bacillales</taxon>
        <taxon>Bacillaceae</taxon>
        <taxon>Virgibacillus</taxon>
    </lineage>
</organism>
<dbReference type="Gene3D" id="3.40.30.10">
    <property type="entry name" value="Glutaredoxin"/>
    <property type="match status" value="1"/>
</dbReference>
<dbReference type="InterPro" id="IPR036249">
    <property type="entry name" value="Thioredoxin-like_sf"/>
</dbReference>
<proteinExistence type="predicted"/>
<dbReference type="EMBL" id="JAGIKX010000006">
    <property type="protein sequence ID" value="MBP2257211.1"/>
    <property type="molecule type" value="Genomic_DNA"/>
</dbReference>
<dbReference type="GO" id="GO:0016853">
    <property type="term" value="F:isomerase activity"/>
    <property type="evidence" value="ECO:0007669"/>
    <property type="project" value="UniProtKB-KW"/>
</dbReference>
<evidence type="ECO:0000313" key="2">
    <source>
        <dbReference type="EMBL" id="MBP2257211.1"/>
    </source>
</evidence>
<dbReference type="SUPFAM" id="SSF52833">
    <property type="entry name" value="Thioredoxin-like"/>
    <property type="match status" value="1"/>
</dbReference>
<dbReference type="RefSeq" id="WP_029269106.1">
    <property type="nucleotide sequence ID" value="NZ_JAGIKX010000006.1"/>
</dbReference>
<reference evidence="2 3" key="1">
    <citation type="submission" date="2021-03" db="EMBL/GenBank/DDBJ databases">
        <title>Genomic Encyclopedia of Type Strains, Phase IV (KMG-IV): sequencing the most valuable type-strain genomes for metagenomic binning, comparative biology and taxonomic classification.</title>
        <authorList>
            <person name="Goeker M."/>
        </authorList>
    </citation>
    <scope>NUCLEOTIDE SEQUENCE [LARGE SCALE GENOMIC DNA]</scope>
    <source>
        <strain evidence="2 3">DSM 25790</strain>
    </source>
</reference>
<keyword evidence="3" id="KW-1185">Reference proteome</keyword>
<evidence type="ECO:0000259" key="1">
    <source>
        <dbReference type="Pfam" id="PF00085"/>
    </source>
</evidence>